<dbReference type="InterPro" id="IPR011333">
    <property type="entry name" value="SKP1/BTB/POZ_sf"/>
</dbReference>
<gene>
    <name evidence="3" type="ORF">GSI_12204</name>
</gene>
<dbReference type="EMBL" id="AYKW01000045">
    <property type="protein sequence ID" value="PIL26446.1"/>
    <property type="molecule type" value="Genomic_DNA"/>
</dbReference>
<dbReference type="PROSITE" id="PS50097">
    <property type="entry name" value="BTB"/>
    <property type="match status" value="1"/>
</dbReference>
<dbReference type="OrthoDB" id="3036049at2759"/>
<comment type="caution">
    <text evidence="3">The sequence shown here is derived from an EMBL/GenBank/DDBJ whole genome shotgun (WGS) entry which is preliminary data.</text>
</comment>
<organism evidence="3 4">
    <name type="scientific">Ganoderma sinense ZZ0214-1</name>
    <dbReference type="NCBI Taxonomy" id="1077348"/>
    <lineage>
        <taxon>Eukaryota</taxon>
        <taxon>Fungi</taxon>
        <taxon>Dikarya</taxon>
        <taxon>Basidiomycota</taxon>
        <taxon>Agaricomycotina</taxon>
        <taxon>Agaricomycetes</taxon>
        <taxon>Polyporales</taxon>
        <taxon>Polyporaceae</taxon>
        <taxon>Ganoderma</taxon>
    </lineage>
</organism>
<evidence type="ECO:0000256" key="1">
    <source>
        <dbReference type="SAM" id="MobiDB-lite"/>
    </source>
</evidence>
<feature type="compositionally biased region" description="Basic residues" evidence="1">
    <location>
        <begin position="1"/>
        <end position="11"/>
    </location>
</feature>
<evidence type="ECO:0000259" key="2">
    <source>
        <dbReference type="PROSITE" id="PS50097"/>
    </source>
</evidence>
<evidence type="ECO:0000313" key="4">
    <source>
        <dbReference type="Proteomes" id="UP000230002"/>
    </source>
</evidence>
<name>A0A2G8RY54_9APHY</name>
<feature type="region of interest" description="Disordered" evidence="1">
    <location>
        <begin position="1"/>
        <end position="27"/>
    </location>
</feature>
<feature type="domain" description="BTB" evidence="2">
    <location>
        <begin position="44"/>
        <end position="117"/>
    </location>
</feature>
<protein>
    <recommendedName>
        <fullName evidence="2">BTB domain-containing protein</fullName>
    </recommendedName>
</protein>
<dbReference type="Gene3D" id="3.30.710.10">
    <property type="entry name" value="Potassium Channel Kv1.1, Chain A"/>
    <property type="match status" value="1"/>
</dbReference>
<evidence type="ECO:0000313" key="3">
    <source>
        <dbReference type="EMBL" id="PIL26446.1"/>
    </source>
</evidence>
<dbReference type="STRING" id="1077348.A0A2G8RY54"/>
<dbReference type="Proteomes" id="UP000230002">
    <property type="component" value="Unassembled WGS sequence"/>
</dbReference>
<proteinExistence type="predicted"/>
<dbReference type="InterPro" id="IPR000210">
    <property type="entry name" value="BTB/POZ_dom"/>
</dbReference>
<sequence length="362" mass="40361">MDAGPSKKRTRTNSVPEDISAPPTTGLDKVKAATRDKDYWFEDGNLILVSQGVAFKIYKGLLAEHSTIFRSMFHIAQGKPETDDLVDGCPVVTLYDSPNDLRELFQLIYPLSTNVKFGTGQKINISFISAIIRLDHKYELKGVYDQAMSYLTTYYITNFGAWVDGRNAAQWQPDPIHAIGAINLARLTNTPSVLPFAFYICATLGPDLARGFVRPDGSVERLTPDDMRICLEVKARLATENTHTAFLLFRLAPQHCSHATGSTYCADVWRKILEHAGLSKAPHPVASERALDSWLGNADCLPAPAPLGPGVSFSAYMASYSPQRTLCKGCRGHLEVRDRELRRQIWRRLPEFVGLTIENWDT</sequence>
<dbReference type="AlphaFoldDB" id="A0A2G8RY54"/>
<accession>A0A2G8RY54</accession>
<dbReference type="Pfam" id="PF00651">
    <property type="entry name" value="BTB"/>
    <property type="match status" value="1"/>
</dbReference>
<reference evidence="3 4" key="1">
    <citation type="journal article" date="2015" name="Sci. Rep.">
        <title>Chromosome-level genome map provides insights into diverse defense mechanisms in the medicinal fungus Ganoderma sinense.</title>
        <authorList>
            <person name="Zhu Y."/>
            <person name="Xu J."/>
            <person name="Sun C."/>
            <person name="Zhou S."/>
            <person name="Xu H."/>
            <person name="Nelson D.R."/>
            <person name="Qian J."/>
            <person name="Song J."/>
            <person name="Luo H."/>
            <person name="Xiang L."/>
            <person name="Li Y."/>
            <person name="Xu Z."/>
            <person name="Ji A."/>
            <person name="Wang L."/>
            <person name="Lu S."/>
            <person name="Hayward A."/>
            <person name="Sun W."/>
            <person name="Li X."/>
            <person name="Schwartz D.C."/>
            <person name="Wang Y."/>
            <person name="Chen S."/>
        </authorList>
    </citation>
    <scope>NUCLEOTIDE SEQUENCE [LARGE SCALE GENOMIC DNA]</scope>
    <source>
        <strain evidence="3 4">ZZ0214-1</strain>
    </source>
</reference>
<keyword evidence="4" id="KW-1185">Reference proteome</keyword>